<keyword evidence="1" id="KW-0479">Metal-binding</keyword>
<evidence type="ECO:0000313" key="8">
    <source>
        <dbReference type="Proteomes" id="UP001634393"/>
    </source>
</evidence>
<evidence type="ECO:0000256" key="1">
    <source>
        <dbReference type="ARBA" id="ARBA00022723"/>
    </source>
</evidence>
<evidence type="ECO:0000256" key="2">
    <source>
        <dbReference type="ARBA" id="ARBA00022771"/>
    </source>
</evidence>
<dbReference type="InterPro" id="IPR011124">
    <property type="entry name" value="Znf_CW"/>
</dbReference>
<name>A0ABD3SZU1_9LAMI</name>
<sequence length="293" mass="33424">MEDSGECSPSDSVFAEKIPEEMSENDKCISILISQGPHDRVWNRKDLVSAENTGIINENYCSKSCKVCDHLESTLNLLMCDNCEDAFHISCCNPHVKRIPDGEWLCTSCLKKKSTNNLVVNKSTEIGRNGNSAFEGELGSMEFMFRDNKPYMSSVRIGDEFQANVPEWSCPIYDECKIIRDPLEMHPFNNVDMQERVTKPLKLSSMGNWLQCRETIEGVGKGVDGAICGKWRRAPLFEVQTDDWECFCCILWDPAHADCAVPQEVDTEEVMKQLKYIEMLRPRLDAKRRKLDC</sequence>
<dbReference type="PROSITE" id="PS51050">
    <property type="entry name" value="ZF_CW"/>
    <property type="match status" value="1"/>
</dbReference>
<evidence type="ECO:0000313" key="7">
    <source>
        <dbReference type="EMBL" id="KAL3830135.1"/>
    </source>
</evidence>
<dbReference type="PROSITE" id="PS50016">
    <property type="entry name" value="ZF_PHD_2"/>
    <property type="match status" value="1"/>
</dbReference>
<feature type="domain" description="PHD-type" evidence="5">
    <location>
        <begin position="62"/>
        <end position="112"/>
    </location>
</feature>
<dbReference type="PANTHER" id="PTHR46510:SF1">
    <property type="entry name" value="BROMODOMAIN ADJACENT TO ZINC FINGER DOMAIN PROTEIN 1A"/>
    <property type="match status" value="1"/>
</dbReference>
<dbReference type="SUPFAM" id="SSF57903">
    <property type="entry name" value="FYVE/PHD zinc finger"/>
    <property type="match status" value="1"/>
</dbReference>
<dbReference type="SMART" id="SM00249">
    <property type="entry name" value="PHD"/>
    <property type="match status" value="1"/>
</dbReference>
<evidence type="ECO:0000256" key="3">
    <source>
        <dbReference type="ARBA" id="ARBA00022833"/>
    </source>
</evidence>
<feature type="domain" description="CW-type" evidence="6">
    <location>
        <begin position="203"/>
        <end position="267"/>
    </location>
</feature>
<keyword evidence="3" id="KW-0862">Zinc</keyword>
<dbReference type="Gene3D" id="3.30.40.10">
    <property type="entry name" value="Zinc/RING finger domain, C3HC4 (zinc finger)"/>
    <property type="match status" value="1"/>
</dbReference>
<keyword evidence="8" id="KW-1185">Reference proteome</keyword>
<accession>A0ABD3SZU1</accession>
<reference evidence="7 8" key="1">
    <citation type="submission" date="2024-12" db="EMBL/GenBank/DDBJ databases">
        <title>The unique morphological basis and parallel evolutionary history of personate flowers in Penstemon.</title>
        <authorList>
            <person name="Depatie T.H."/>
            <person name="Wessinger C.A."/>
        </authorList>
    </citation>
    <scope>NUCLEOTIDE SEQUENCE [LARGE SCALE GENOMIC DNA]</scope>
    <source>
        <strain evidence="7">WTNN_2</strain>
        <tissue evidence="7">Leaf</tissue>
    </source>
</reference>
<dbReference type="PROSITE" id="PS01359">
    <property type="entry name" value="ZF_PHD_1"/>
    <property type="match status" value="1"/>
</dbReference>
<dbReference type="InterPro" id="IPR019786">
    <property type="entry name" value="Zinc_finger_PHD-type_CS"/>
</dbReference>
<dbReference type="Gene3D" id="3.30.40.100">
    <property type="match status" value="1"/>
</dbReference>
<dbReference type="Proteomes" id="UP001634393">
    <property type="component" value="Unassembled WGS sequence"/>
</dbReference>
<dbReference type="AlphaFoldDB" id="A0ABD3SZU1"/>
<dbReference type="Pfam" id="PF00628">
    <property type="entry name" value="PHD"/>
    <property type="match status" value="1"/>
</dbReference>
<dbReference type="PANTHER" id="PTHR46510">
    <property type="entry name" value="BROMODOMAIN ADJACENT TO ZINC FINGER DOMAIN PROTEIN 1A"/>
    <property type="match status" value="1"/>
</dbReference>
<proteinExistence type="predicted"/>
<dbReference type="InterPro" id="IPR047171">
    <property type="entry name" value="BAZ1A"/>
</dbReference>
<dbReference type="InterPro" id="IPR019787">
    <property type="entry name" value="Znf_PHD-finger"/>
</dbReference>
<evidence type="ECO:0000259" key="5">
    <source>
        <dbReference type="PROSITE" id="PS50016"/>
    </source>
</evidence>
<dbReference type="EMBL" id="JBJXBP010000005">
    <property type="protein sequence ID" value="KAL3830135.1"/>
    <property type="molecule type" value="Genomic_DNA"/>
</dbReference>
<evidence type="ECO:0000256" key="4">
    <source>
        <dbReference type="PROSITE-ProRule" id="PRU00146"/>
    </source>
</evidence>
<evidence type="ECO:0000259" key="6">
    <source>
        <dbReference type="PROSITE" id="PS51050"/>
    </source>
</evidence>
<organism evidence="7 8">
    <name type="scientific">Penstemon smallii</name>
    <dbReference type="NCBI Taxonomy" id="265156"/>
    <lineage>
        <taxon>Eukaryota</taxon>
        <taxon>Viridiplantae</taxon>
        <taxon>Streptophyta</taxon>
        <taxon>Embryophyta</taxon>
        <taxon>Tracheophyta</taxon>
        <taxon>Spermatophyta</taxon>
        <taxon>Magnoliopsida</taxon>
        <taxon>eudicotyledons</taxon>
        <taxon>Gunneridae</taxon>
        <taxon>Pentapetalae</taxon>
        <taxon>asterids</taxon>
        <taxon>lamiids</taxon>
        <taxon>Lamiales</taxon>
        <taxon>Plantaginaceae</taxon>
        <taxon>Cheloneae</taxon>
        <taxon>Penstemon</taxon>
    </lineage>
</organism>
<dbReference type="InterPro" id="IPR011011">
    <property type="entry name" value="Znf_FYVE_PHD"/>
</dbReference>
<comment type="caution">
    <text evidence="7">The sequence shown here is derived from an EMBL/GenBank/DDBJ whole genome shotgun (WGS) entry which is preliminary data.</text>
</comment>
<dbReference type="FunFam" id="3.30.40.100:FF:000005">
    <property type="entry name" value="uncharacterized protein LOC106759733 isoform X4"/>
    <property type="match status" value="1"/>
</dbReference>
<keyword evidence="2 4" id="KW-0863">Zinc-finger</keyword>
<dbReference type="GO" id="GO:0008270">
    <property type="term" value="F:zinc ion binding"/>
    <property type="evidence" value="ECO:0007669"/>
    <property type="project" value="UniProtKB-KW"/>
</dbReference>
<dbReference type="InterPro" id="IPR013083">
    <property type="entry name" value="Znf_RING/FYVE/PHD"/>
</dbReference>
<gene>
    <name evidence="7" type="ORF">ACJIZ3_018937</name>
</gene>
<protein>
    <submittedName>
        <fullName evidence="7">Uncharacterized protein</fullName>
    </submittedName>
</protein>
<dbReference type="InterPro" id="IPR001965">
    <property type="entry name" value="Znf_PHD"/>
</dbReference>